<keyword evidence="3" id="KW-0811">Translocation</keyword>
<dbReference type="GO" id="GO:0006886">
    <property type="term" value="P:intracellular protein transport"/>
    <property type="evidence" value="ECO:0007669"/>
    <property type="project" value="InterPro"/>
</dbReference>
<evidence type="ECO:0000313" key="5">
    <source>
        <dbReference type="EMBL" id="MSE19428.1"/>
    </source>
</evidence>
<dbReference type="GO" id="GO:0005886">
    <property type="term" value="C:plasma membrane"/>
    <property type="evidence" value="ECO:0007669"/>
    <property type="project" value="TreeGrafter"/>
</dbReference>
<keyword evidence="1" id="KW-1003">Cell membrane</keyword>
<dbReference type="InterPro" id="IPR027417">
    <property type="entry name" value="P-loop_NTPase"/>
</dbReference>
<dbReference type="Gene3D" id="3.40.50.300">
    <property type="entry name" value="P-loop containing nucleotide triphosphate hydrolases"/>
    <property type="match status" value="1"/>
</dbReference>
<evidence type="ECO:0000313" key="6">
    <source>
        <dbReference type="Proteomes" id="UP000461948"/>
    </source>
</evidence>
<dbReference type="GO" id="GO:0005829">
    <property type="term" value="C:cytosol"/>
    <property type="evidence" value="ECO:0007669"/>
    <property type="project" value="TreeGrafter"/>
</dbReference>
<reference evidence="5 6" key="1">
    <citation type="submission" date="2019-11" db="EMBL/GenBank/DDBJ databases">
        <title>Draft Genome Sequence of Plant Growth-Promoting Rhizosphere-Associated Bacteria.</title>
        <authorList>
            <person name="Vasilyev I.Y."/>
            <person name="Radchenko V."/>
            <person name="Ilnitskaya E.V."/>
        </authorList>
    </citation>
    <scope>NUCLEOTIDE SEQUENCE [LARGE SCALE GENOMIC DNA]</scope>
    <source>
        <strain evidence="5 6">VRA_MhP_f</strain>
    </source>
</reference>
<gene>
    <name evidence="5" type="ORF">GKC49_31300</name>
</gene>
<dbReference type="SMART" id="SM00957">
    <property type="entry name" value="SecA_DEAD"/>
    <property type="match status" value="1"/>
</dbReference>
<evidence type="ECO:0000259" key="4">
    <source>
        <dbReference type="PROSITE" id="PS51196"/>
    </source>
</evidence>
<organism evidence="5 6">
    <name type="scientific">Enterobacter agglomerans</name>
    <name type="common">Erwinia herbicola</name>
    <name type="synonym">Pantoea agglomerans</name>
    <dbReference type="NCBI Taxonomy" id="549"/>
    <lineage>
        <taxon>Bacteria</taxon>
        <taxon>Pseudomonadati</taxon>
        <taxon>Pseudomonadota</taxon>
        <taxon>Gammaproteobacteria</taxon>
        <taxon>Enterobacterales</taxon>
        <taxon>Erwiniaceae</taxon>
        <taxon>Pantoea</taxon>
        <taxon>Pantoea agglomerans group</taxon>
    </lineage>
</organism>
<dbReference type="SUPFAM" id="SSF52540">
    <property type="entry name" value="P-loop containing nucleoside triphosphate hydrolases"/>
    <property type="match status" value="1"/>
</dbReference>
<dbReference type="EMBL" id="WKLC01002755">
    <property type="protein sequence ID" value="MSE19428.1"/>
    <property type="molecule type" value="Genomic_DNA"/>
</dbReference>
<keyword evidence="1" id="KW-0472">Membrane</keyword>
<dbReference type="PROSITE" id="PS51196">
    <property type="entry name" value="SECA_MOTOR_DEAD"/>
    <property type="match status" value="1"/>
</dbReference>
<keyword evidence="2" id="KW-0813">Transport</keyword>
<protein>
    <submittedName>
        <fullName evidence="5">Accessory Sec system translocase SecA2</fullName>
    </submittedName>
</protein>
<evidence type="ECO:0000256" key="1">
    <source>
        <dbReference type="ARBA" id="ARBA00022475"/>
    </source>
</evidence>
<dbReference type="GO" id="GO:0005524">
    <property type="term" value="F:ATP binding"/>
    <property type="evidence" value="ECO:0007669"/>
    <property type="project" value="InterPro"/>
</dbReference>
<dbReference type="InterPro" id="IPR011115">
    <property type="entry name" value="SecA_DEAD"/>
</dbReference>
<dbReference type="PANTHER" id="PTHR30612:SF0">
    <property type="entry name" value="CHLOROPLAST PROTEIN-TRANSPORTING ATPASE"/>
    <property type="match status" value="1"/>
</dbReference>
<feature type="non-terminal residue" evidence="5">
    <location>
        <position position="87"/>
    </location>
</feature>
<dbReference type="GO" id="GO:0017038">
    <property type="term" value="P:protein import"/>
    <property type="evidence" value="ECO:0007669"/>
    <property type="project" value="InterPro"/>
</dbReference>
<sequence>MSLRLVKKILKKVNSHAEEMSKLSDNQLKDKTKQFKKRLEKGETLDDILPEAFAAIREADKRVLGMFPYDVQVMGGIVLHQGNIAEM</sequence>
<evidence type="ECO:0000256" key="2">
    <source>
        <dbReference type="ARBA" id="ARBA00022927"/>
    </source>
</evidence>
<proteinExistence type="predicted"/>
<evidence type="ECO:0000256" key="3">
    <source>
        <dbReference type="ARBA" id="ARBA00023010"/>
    </source>
</evidence>
<dbReference type="InterPro" id="IPR000185">
    <property type="entry name" value="SecA"/>
</dbReference>
<feature type="domain" description="SecA family profile" evidence="4">
    <location>
        <begin position="1"/>
        <end position="87"/>
    </location>
</feature>
<dbReference type="GO" id="GO:0031522">
    <property type="term" value="C:cell envelope Sec protein transport complex"/>
    <property type="evidence" value="ECO:0007669"/>
    <property type="project" value="TreeGrafter"/>
</dbReference>
<dbReference type="GO" id="GO:0043952">
    <property type="term" value="P:protein transport by the Sec complex"/>
    <property type="evidence" value="ECO:0007669"/>
    <property type="project" value="TreeGrafter"/>
</dbReference>
<dbReference type="Proteomes" id="UP000461948">
    <property type="component" value="Unassembled WGS sequence"/>
</dbReference>
<keyword evidence="2" id="KW-0653">Protein transport</keyword>
<accession>A0A7X2SZ58</accession>
<dbReference type="InterPro" id="IPR014018">
    <property type="entry name" value="SecA_motor_DEAD"/>
</dbReference>
<dbReference type="GO" id="GO:0006605">
    <property type="term" value="P:protein targeting"/>
    <property type="evidence" value="ECO:0007669"/>
    <property type="project" value="InterPro"/>
</dbReference>
<comment type="caution">
    <text evidence="5">The sequence shown here is derived from an EMBL/GenBank/DDBJ whole genome shotgun (WGS) entry which is preliminary data.</text>
</comment>
<dbReference type="AlphaFoldDB" id="A0A7X2SZ58"/>
<dbReference type="Pfam" id="PF07517">
    <property type="entry name" value="SecA_DEAD"/>
    <property type="match status" value="1"/>
</dbReference>
<dbReference type="PANTHER" id="PTHR30612">
    <property type="entry name" value="SECA INNER MEMBRANE COMPONENT OF SEC PROTEIN SECRETION SYSTEM"/>
    <property type="match status" value="1"/>
</dbReference>
<name>A0A7X2SZ58_ENTAG</name>